<dbReference type="GO" id="GO:0003700">
    <property type="term" value="F:DNA-binding transcription factor activity"/>
    <property type="evidence" value="ECO:0007669"/>
    <property type="project" value="InterPro"/>
</dbReference>
<dbReference type="EMBL" id="CP017037">
    <property type="protein sequence ID" value="AOH39369.1"/>
    <property type="molecule type" value="Genomic_DNA"/>
</dbReference>
<evidence type="ECO:0000259" key="5">
    <source>
        <dbReference type="PROSITE" id="PS50931"/>
    </source>
</evidence>
<evidence type="ECO:0000256" key="2">
    <source>
        <dbReference type="ARBA" id="ARBA00023015"/>
    </source>
</evidence>
<dbReference type="InterPro" id="IPR000847">
    <property type="entry name" value="LysR_HTH_N"/>
</dbReference>
<evidence type="ECO:0000313" key="6">
    <source>
        <dbReference type="EMBL" id="AOH39369.1"/>
    </source>
</evidence>
<keyword evidence="9" id="KW-1185">Reference proteome</keyword>
<dbReference type="InterPro" id="IPR036390">
    <property type="entry name" value="WH_DNA-bd_sf"/>
</dbReference>
<reference evidence="6" key="1">
    <citation type="submission" date="2016-08" db="EMBL/GenBank/DDBJ databases">
        <authorList>
            <person name="Seilhamer J.J."/>
        </authorList>
    </citation>
    <scope>NUCLEOTIDE SEQUENCE [LARGE SCALE GENOMIC DNA]</scope>
    <source>
        <strain evidence="6">F0677</strain>
    </source>
</reference>
<dbReference type="PANTHER" id="PTHR30419">
    <property type="entry name" value="HTH-TYPE TRANSCRIPTIONAL REGULATOR YBHD"/>
    <property type="match status" value="1"/>
</dbReference>
<evidence type="ECO:0000313" key="9">
    <source>
        <dbReference type="Proteomes" id="UP000266262"/>
    </source>
</evidence>
<dbReference type="SUPFAM" id="SSF46785">
    <property type="entry name" value="Winged helix' DNA-binding domain"/>
    <property type="match status" value="1"/>
</dbReference>
<dbReference type="Pfam" id="PF00126">
    <property type="entry name" value="HTH_1"/>
    <property type="match status" value="1"/>
</dbReference>
<dbReference type="GO" id="GO:0003677">
    <property type="term" value="F:DNA binding"/>
    <property type="evidence" value="ECO:0007669"/>
    <property type="project" value="UniProtKB-KW"/>
</dbReference>
<protein>
    <submittedName>
        <fullName evidence="6">LysR family transcriptional regulator</fullName>
    </submittedName>
</protein>
<dbReference type="InterPro" id="IPR050950">
    <property type="entry name" value="HTH-type_LysR_regulators"/>
</dbReference>
<keyword evidence="3" id="KW-0238">DNA-binding</keyword>
<name>A0A1B3WEI4_9FIRM</name>
<evidence type="ECO:0000256" key="4">
    <source>
        <dbReference type="ARBA" id="ARBA00023163"/>
    </source>
</evidence>
<evidence type="ECO:0000313" key="8">
    <source>
        <dbReference type="Proteomes" id="UP000094757"/>
    </source>
</evidence>
<feature type="domain" description="HTH lysR-type" evidence="5">
    <location>
        <begin position="1"/>
        <end position="58"/>
    </location>
</feature>
<organism evidence="6 8">
    <name type="scientific">Dialister pneumosintes</name>
    <dbReference type="NCBI Taxonomy" id="39950"/>
    <lineage>
        <taxon>Bacteria</taxon>
        <taxon>Bacillati</taxon>
        <taxon>Bacillota</taxon>
        <taxon>Negativicutes</taxon>
        <taxon>Veillonellales</taxon>
        <taxon>Veillonellaceae</taxon>
        <taxon>Dialister</taxon>
    </lineage>
</organism>
<dbReference type="Pfam" id="PF03466">
    <property type="entry name" value="LysR_substrate"/>
    <property type="match status" value="1"/>
</dbReference>
<dbReference type="Proteomes" id="UP000266262">
    <property type="component" value="Unassembled WGS sequence"/>
</dbReference>
<dbReference type="RefSeq" id="WP_069177194.1">
    <property type="nucleotide sequence ID" value="NZ_CP017037.1"/>
</dbReference>
<dbReference type="EMBL" id="QWKU01000001">
    <property type="protein sequence ID" value="RID94734.1"/>
    <property type="molecule type" value="Genomic_DNA"/>
</dbReference>
<dbReference type="Gene3D" id="1.10.10.10">
    <property type="entry name" value="Winged helix-like DNA-binding domain superfamily/Winged helix DNA-binding domain"/>
    <property type="match status" value="1"/>
</dbReference>
<accession>A0A1B3WEI4</accession>
<dbReference type="SUPFAM" id="SSF53850">
    <property type="entry name" value="Periplasmic binding protein-like II"/>
    <property type="match status" value="1"/>
</dbReference>
<evidence type="ECO:0000256" key="3">
    <source>
        <dbReference type="ARBA" id="ARBA00023125"/>
    </source>
</evidence>
<reference evidence="8" key="2">
    <citation type="submission" date="2016-08" db="EMBL/GenBank/DDBJ databases">
        <authorList>
            <person name="Holder M.E."/>
            <person name="Ajami N.J."/>
            <person name="Petrosino J.F."/>
        </authorList>
    </citation>
    <scope>NUCLEOTIDE SEQUENCE [LARGE SCALE GENOMIC DNA]</scope>
    <source>
        <strain evidence="8">F0677</strain>
    </source>
</reference>
<dbReference type="GO" id="GO:0005829">
    <property type="term" value="C:cytosol"/>
    <property type="evidence" value="ECO:0007669"/>
    <property type="project" value="TreeGrafter"/>
</dbReference>
<comment type="similarity">
    <text evidence="1">Belongs to the LysR transcriptional regulatory family.</text>
</comment>
<keyword evidence="4" id="KW-0804">Transcription</keyword>
<dbReference type="STRING" id="39950.BCB69_05060"/>
<dbReference type="Proteomes" id="UP000094757">
    <property type="component" value="Chromosome"/>
</dbReference>
<gene>
    <name evidence="6" type="ORF">BCB69_05060</name>
    <name evidence="7" type="ORF">DX915_04340</name>
</gene>
<sequence length="297" mass="33138">METVKCKALLTAIDLGSMTAAAESLGYTQSGITRMISSLEDEIGFQLLSRGKAGVKLTANGRIMLPAIRKLVNAAELIEQLGAEVRHVSTGVITIGSYFSISALWMPRILSAFEKQYPKVSIRIQEGGNQDMARWLNEKSVDCCFCAKPDRTTICDWIPIFKDELVVWLPSNHPKAENKSFPLTDLEKEPFIQTSPNQDTDLDRLIKRNQLKPNTRFTTRDAFSTYNMVSAGLGISFNQRLISKEWNGHVSEIPFDPPQHISLGIAVPSLLEVSPATTHFLECVKELIDNKEIIEVE</sequence>
<dbReference type="AlphaFoldDB" id="A0A1B3WEI4"/>
<dbReference type="OrthoDB" id="1677645at2"/>
<dbReference type="CDD" id="cd05466">
    <property type="entry name" value="PBP2_LTTR_substrate"/>
    <property type="match status" value="1"/>
</dbReference>
<evidence type="ECO:0000313" key="7">
    <source>
        <dbReference type="EMBL" id="RID94734.1"/>
    </source>
</evidence>
<reference evidence="7 9" key="3">
    <citation type="submission" date="2018-08" db="EMBL/GenBank/DDBJ databases">
        <title>Draft genome sequence of Dialister pneumosintes KCOM 1685.</title>
        <authorList>
            <person name="Kook J.-K."/>
            <person name="Park S.-N."/>
            <person name="Lim Y.K."/>
        </authorList>
    </citation>
    <scope>NUCLEOTIDE SEQUENCE [LARGE SCALE GENOMIC DNA]</scope>
    <source>
        <strain evidence="7 9">KCOM 1685</strain>
    </source>
</reference>
<dbReference type="PRINTS" id="PR00039">
    <property type="entry name" value="HTHLYSR"/>
</dbReference>
<keyword evidence="2" id="KW-0805">Transcription regulation</keyword>
<evidence type="ECO:0000256" key="1">
    <source>
        <dbReference type="ARBA" id="ARBA00009437"/>
    </source>
</evidence>
<dbReference type="InterPro" id="IPR036388">
    <property type="entry name" value="WH-like_DNA-bd_sf"/>
</dbReference>
<dbReference type="InterPro" id="IPR005119">
    <property type="entry name" value="LysR_subst-bd"/>
</dbReference>
<dbReference type="Gene3D" id="3.40.190.290">
    <property type="match status" value="1"/>
</dbReference>
<dbReference type="PANTHER" id="PTHR30419:SF28">
    <property type="entry name" value="HTH-TYPE TRANSCRIPTIONAL REGULATOR BSDA"/>
    <property type="match status" value="1"/>
</dbReference>
<proteinExistence type="inferred from homology"/>
<dbReference type="PROSITE" id="PS50931">
    <property type="entry name" value="HTH_LYSR"/>
    <property type="match status" value="1"/>
</dbReference>
<dbReference type="KEGG" id="dpn:BCB69_05060"/>